<dbReference type="RefSeq" id="WP_191216137.1">
    <property type="nucleotide sequence ID" value="NZ_CP104550.1"/>
</dbReference>
<gene>
    <name evidence="1" type="ORF">N5910_07415</name>
</gene>
<reference evidence="1" key="1">
    <citation type="submission" date="2022-09" db="EMBL/GenBank/DDBJ databases">
        <title>Characterization of three MwoI isoschizomers from sequenced genome and metagenomes.</title>
        <authorList>
            <person name="Fomenkov A."/>
            <person name="Xu S.Y."/>
            <person name="Roberts R.J."/>
        </authorList>
    </citation>
    <scope>NUCLEOTIDE SEQUENCE</scope>
    <source>
        <strain evidence="1">DSM 2970</strain>
    </source>
</reference>
<organism evidence="1">
    <name type="scientific">Methanothermobacter wolfeii</name>
    <name type="common">Methanobacterium wolfei</name>
    <dbReference type="NCBI Taxonomy" id="145261"/>
    <lineage>
        <taxon>Archaea</taxon>
        <taxon>Methanobacteriati</taxon>
        <taxon>Methanobacteriota</taxon>
        <taxon>Methanomada group</taxon>
        <taxon>Methanobacteria</taxon>
        <taxon>Methanobacteriales</taxon>
        <taxon>Methanobacteriaceae</taxon>
        <taxon>Methanothermobacter</taxon>
    </lineage>
</organism>
<protein>
    <submittedName>
        <fullName evidence="1">Uncharacterized protein</fullName>
    </submittedName>
</protein>
<sequence>MEDYMGLCGALRSTILKYRMGGDDKLLVLEALLTLDGEDGELLLEGFQEDLE</sequence>
<accession>A0A9E7UMK0</accession>
<dbReference type="Proteomes" id="UP001065373">
    <property type="component" value="Chromosome"/>
</dbReference>
<dbReference type="EMBL" id="CP104550">
    <property type="protein sequence ID" value="UXH31358.1"/>
    <property type="molecule type" value="Genomic_DNA"/>
</dbReference>
<proteinExistence type="predicted"/>
<dbReference type="GeneID" id="58979094"/>
<name>A0A9E7UMK0_METWO</name>
<dbReference type="AlphaFoldDB" id="A0A9E7UMK0"/>
<evidence type="ECO:0000313" key="1">
    <source>
        <dbReference type="EMBL" id="UXH31358.1"/>
    </source>
</evidence>